<accession>A0A095V171</accession>
<dbReference type="STRING" id="1453498.LG45_09895"/>
<protein>
    <recommendedName>
        <fullName evidence="3">Right handed beta helix domain-containing protein</fullName>
    </recommendedName>
</protein>
<evidence type="ECO:0000313" key="1">
    <source>
        <dbReference type="EMBL" id="KGD68575.1"/>
    </source>
</evidence>
<proteinExistence type="predicted"/>
<dbReference type="eggNOG" id="ENOG502Z7PX">
    <property type="taxonomic scope" value="Bacteria"/>
</dbReference>
<reference evidence="1 2" key="1">
    <citation type="submission" date="2014-09" db="EMBL/GenBank/DDBJ databases">
        <title>Whole Genome Shotgun of Flavobacterium aquatile LMG 4008.</title>
        <authorList>
            <person name="Gale A.N."/>
            <person name="Pipes S.E."/>
            <person name="Newman J.D."/>
        </authorList>
    </citation>
    <scope>NUCLEOTIDE SEQUENCE [LARGE SCALE GENOMIC DNA]</scope>
    <source>
        <strain evidence="1 2">LMG 4008</strain>
    </source>
</reference>
<name>A0A095V171_9FLAO</name>
<comment type="caution">
    <text evidence="1">The sequence shown here is derived from an EMBL/GenBank/DDBJ whole genome shotgun (WGS) entry which is preliminary data.</text>
</comment>
<dbReference type="SUPFAM" id="SSF51126">
    <property type="entry name" value="Pectin lyase-like"/>
    <property type="match status" value="1"/>
</dbReference>
<dbReference type="RefSeq" id="WP_035126544.1">
    <property type="nucleotide sequence ID" value="NZ_JRHH01000003.1"/>
</dbReference>
<dbReference type="InterPro" id="IPR011050">
    <property type="entry name" value="Pectin_lyase_fold/virulence"/>
</dbReference>
<dbReference type="EMBL" id="JRHH01000003">
    <property type="protein sequence ID" value="KGD68575.1"/>
    <property type="molecule type" value="Genomic_DNA"/>
</dbReference>
<dbReference type="Proteomes" id="UP000029554">
    <property type="component" value="Unassembled WGS sequence"/>
</dbReference>
<dbReference type="PROSITE" id="PS51257">
    <property type="entry name" value="PROKAR_LIPOPROTEIN"/>
    <property type="match status" value="1"/>
</dbReference>
<evidence type="ECO:0000313" key="2">
    <source>
        <dbReference type="Proteomes" id="UP000029554"/>
    </source>
</evidence>
<dbReference type="OrthoDB" id="1111178at2"/>
<keyword evidence="2" id="KW-1185">Reference proteome</keyword>
<gene>
    <name evidence="1" type="ORF">LG45_09895</name>
</gene>
<dbReference type="AlphaFoldDB" id="A0A095V171"/>
<evidence type="ECO:0008006" key="3">
    <source>
        <dbReference type="Google" id="ProtNLM"/>
    </source>
</evidence>
<sequence>MRNSLFLFLFGLIISLSSCRNDFEFQPSKGGLTFSKDTVYLDTVFTNIGSSTYRLKVYNKSDNDISIPKIQLAKGTSSKYRMMIDGLTGEDSDASGIGEGKIFNDVELLAKDSMFIFIEVTADVASANPTDFLYTDKIEFHNISGAPQTVELVTLIQDAYFIYPQRSEVDGEFLYETINLGFDDNAENVIAIGSNLDENDPINGNEYEWNNSKPYVIYGYAFVPDGKTLTVEQGARVHFHANSGLIISKNATLKIEGNLSTTDALENEVIFEGDRLEPDFSNVPGQWGAIINHSTSTQNSINHLTIKNATVGILSQNLALFTDTSIPYLNIKNSQIYDCSNVGILARKSTIEGSNLVINNAGQATLACTYGGTYNFTHCTFNNTWPSSQQAAVLLNDYVETETEIYANSPVNDFSFTNCIIYGSNQNELLIDRKGTNAFNYEFANCLIKSNNTNNNTFYPPTNTTNYSNCSIANNSTVFNPKFEDESLNQLWLSEDLNLPHDATATALFPTDITGIDRTTSTDLGAYQFIP</sequence>
<organism evidence="1 2">
    <name type="scientific">Flavobacterium aquatile LMG 4008 = ATCC 11947</name>
    <dbReference type="NCBI Taxonomy" id="1453498"/>
    <lineage>
        <taxon>Bacteria</taxon>
        <taxon>Pseudomonadati</taxon>
        <taxon>Bacteroidota</taxon>
        <taxon>Flavobacteriia</taxon>
        <taxon>Flavobacteriales</taxon>
        <taxon>Flavobacteriaceae</taxon>
        <taxon>Flavobacterium</taxon>
    </lineage>
</organism>